<dbReference type="OrthoDB" id="7057927at2"/>
<dbReference type="Gene3D" id="1.25.40.10">
    <property type="entry name" value="Tetratricopeptide repeat domain"/>
    <property type="match status" value="1"/>
</dbReference>
<proteinExistence type="predicted"/>
<accession>A0A2G1XB65</accession>
<name>A0A2G1XB65_STRCJ</name>
<feature type="region of interest" description="Disordered" evidence="1">
    <location>
        <begin position="1"/>
        <end position="21"/>
    </location>
</feature>
<dbReference type="RefSeq" id="WP_099202098.1">
    <property type="nucleotide sequence ID" value="NZ_JBIRXA010000009.1"/>
</dbReference>
<dbReference type="InterPro" id="IPR011990">
    <property type="entry name" value="TPR-like_helical_dom_sf"/>
</dbReference>
<evidence type="ECO:0000256" key="1">
    <source>
        <dbReference type="SAM" id="MobiDB-lite"/>
    </source>
</evidence>
<dbReference type="Proteomes" id="UP000222531">
    <property type="component" value="Unassembled WGS sequence"/>
</dbReference>
<reference evidence="2 3" key="1">
    <citation type="journal article" date="2017" name="Biochemistry">
        <title>Identification of the Biosynthetic Pathway for the Antibiotic Bicyclomycin.</title>
        <authorList>
            <person name="Patteson J."/>
            <person name="Cai W."/>
            <person name="Johnson R.A."/>
            <person name="Santa Maria K."/>
            <person name="Li B."/>
        </authorList>
    </citation>
    <scope>NUCLEOTIDE SEQUENCE [LARGE SCALE GENOMIC DNA]</scope>
    <source>
        <strain evidence="2 3">ATCC 21532</strain>
    </source>
</reference>
<organism evidence="2 3">
    <name type="scientific">Streptomyces cinnamoneus</name>
    <name type="common">Streptoverticillium cinnamoneum</name>
    <dbReference type="NCBI Taxonomy" id="53446"/>
    <lineage>
        <taxon>Bacteria</taxon>
        <taxon>Bacillati</taxon>
        <taxon>Actinomycetota</taxon>
        <taxon>Actinomycetes</taxon>
        <taxon>Kitasatosporales</taxon>
        <taxon>Streptomycetaceae</taxon>
        <taxon>Streptomyces</taxon>
        <taxon>Streptomyces cinnamoneus group</taxon>
    </lineage>
</organism>
<evidence type="ECO:0008006" key="4">
    <source>
        <dbReference type="Google" id="ProtNLM"/>
    </source>
</evidence>
<evidence type="ECO:0000313" key="3">
    <source>
        <dbReference type="Proteomes" id="UP000222531"/>
    </source>
</evidence>
<evidence type="ECO:0000313" key="2">
    <source>
        <dbReference type="EMBL" id="PHQ48484.1"/>
    </source>
</evidence>
<dbReference type="EMBL" id="NHZO01000162">
    <property type="protein sequence ID" value="PHQ48484.1"/>
    <property type="molecule type" value="Genomic_DNA"/>
</dbReference>
<keyword evidence="3" id="KW-1185">Reference proteome</keyword>
<protein>
    <recommendedName>
        <fullName evidence="4">Tetratricopeptide repeat protein</fullName>
    </recommendedName>
</protein>
<dbReference type="AlphaFoldDB" id="A0A2G1XB65"/>
<gene>
    <name evidence="2" type="ORF">BLA24_29420</name>
</gene>
<dbReference type="SUPFAM" id="SSF48452">
    <property type="entry name" value="TPR-like"/>
    <property type="match status" value="1"/>
</dbReference>
<comment type="caution">
    <text evidence="2">The sequence shown here is derived from an EMBL/GenBank/DDBJ whole genome shotgun (WGS) entry which is preliminary data.</text>
</comment>
<sequence>MTPPPPLGRPRNKDGPAFDPALDDTALAAARDALARGRWADARQLLARTGDDWDRRGHRLVALGRPPTAAAWAREWQLAEPDSPDAAALLAFATVFRALGGKDAPDAARALCLAAGRMAPRDPTPWLGALVLARRTGTDDERVRAFDQVRARHRDHHHAHHLMAACLAEHQDGDRDDPLHEVYDFAAWAAEQAPADSPLAVLPVVAHAERYRVLARAGLEPGDPARSGHWRTRRARQVMKSAFDWWLEWDVDEDAADAPDTAGSSHPRRKVDLNFLAHAKLHEGRTAEAAALLTRIGPHATPAPWSYPGQDPGAAFRAARRAALGAG</sequence>